<organism evidence="1 2">
    <name type="scientific">Oxalobacter aliiformigenes</name>
    <dbReference type="NCBI Taxonomy" id="2946593"/>
    <lineage>
        <taxon>Bacteria</taxon>
        <taxon>Pseudomonadati</taxon>
        <taxon>Pseudomonadota</taxon>
        <taxon>Betaproteobacteria</taxon>
        <taxon>Burkholderiales</taxon>
        <taxon>Oxalobacteraceae</taxon>
        <taxon>Oxalobacter</taxon>
    </lineage>
</organism>
<evidence type="ECO:0000313" key="1">
    <source>
        <dbReference type="EMBL" id="WAV96437.1"/>
    </source>
</evidence>
<dbReference type="EMBL" id="CP098248">
    <property type="protein sequence ID" value="WAV96437.1"/>
    <property type="molecule type" value="Genomic_DNA"/>
</dbReference>
<evidence type="ECO:0000313" key="2">
    <source>
        <dbReference type="Proteomes" id="UP001164794"/>
    </source>
</evidence>
<proteinExistence type="predicted"/>
<dbReference type="Proteomes" id="UP001164794">
    <property type="component" value="Chromosome"/>
</dbReference>
<protein>
    <submittedName>
        <fullName evidence="1">Uncharacterized protein</fullName>
    </submittedName>
</protein>
<name>A0ABY7JGI8_9BURK</name>
<sequence>MTSSVFGKESLVSHFEALRKTLLKCIVATALGYPVGYWITPDVINQLTQWSFPENIGKLHYFPP</sequence>
<accession>A0ABY7JGI8</accession>
<dbReference type="RefSeq" id="WP_269263914.1">
    <property type="nucleotide sequence ID" value="NZ_CP098248.1"/>
</dbReference>
<reference evidence="1" key="1">
    <citation type="journal article" date="2022" name="Front. Microbiol.">
        <title>New perspectives on an old grouping: The genomic and phenotypic variability of Oxalobacter formigenes and the implications for calcium oxalate stone prevention.</title>
        <authorList>
            <person name="Chmiel J.A."/>
            <person name="Carr C."/>
            <person name="Stuivenberg G.A."/>
            <person name="Venema R."/>
            <person name="Chanyi R.M."/>
            <person name="Al K.F."/>
            <person name="Giguere D."/>
            <person name="Say H."/>
            <person name="Akouris P.P."/>
            <person name="Dominguez Romero S.A."/>
            <person name="Kwong A."/>
            <person name="Tai V."/>
            <person name="Koval S.F."/>
            <person name="Razvi H."/>
            <person name="Bjazevic J."/>
            <person name="Burton J.P."/>
        </authorList>
    </citation>
    <scope>NUCLEOTIDE SEQUENCE</scope>
    <source>
        <strain evidence="1">HOxNP-1</strain>
    </source>
</reference>
<keyword evidence="2" id="KW-1185">Reference proteome</keyword>
<gene>
    <name evidence="1" type="ORF">NB645_06220</name>
</gene>